<proteinExistence type="predicted"/>
<dbReference type="PATRIC" id="fig|272123.3.peg.1422"/>
<dbReference type="AlphaFoldDB" id="K9ZDL4"/>
<evidence type="ECO:0000313" key="1">
    <source>
        <dbReference type="EMBL" id="AFZ56829.1"/>
    </source>
</evidence>
<name>K9ZDL4_ANACC</name>
<dbReference type="OrthoDB" id="481625at2"/>
<accession>K9ZDL4</accession>
<reference evidence="2" key="1">
    <citation type="journal article" date="2013" name="Proc. Natl. Acad. Sci. U.S.A.">
        <title>Improving the coverage of the cyanobacterial phylum using diversity-driven genome sequencing.</title>
        <authorList>
            <person name="Shih P.M."/>
            <person name="Wu D."/>
            <person name="Latifi A."/>
            <person name="Axen S.D."/>
            <person name="Fewer D.P."/>
            <person name="Talla E."/>
            <person name="Calteau A."/>
            <person name="Cai F."/>
            <person name="Tandeau de Marsac N."/>
            <person name="Rippka R."/>
            <person name="Herdman M."/>
            <person name="Sivonen K."/>
            <person name="Coursin T."/>
            <person name="Laurent T."/>
            <person name="Goodwin L."/>
            <person name="Nolan M."/>
            <person name="Davenport K.W."/>
            <person name="Han C.S."/>
            <person name="Rubin E.M."/>
            <person name="Eisen J.A."/>
            <person name="Woyke T."/>
            <person name="Gugger M."/>
            <person name="Kerfeld C.A."/>
        </authorList>
    </citation>
    <scope>NUCLEOTIDE SEQUENCE [LARGE SCALE GENOMIC DNA]</scope>
    <source>
        <strain evidence="2">ATCC 27899 / PCC 7122</strain>
    </source>
</reference>
<dbReference type="EMBL" id="CP003659">
    <property type="protein sequence ID" value="AFZ56829.1"/>
    <property type="molecule type" value="Genomic_DNA"/>
</dbReference>
<protein>
    <submittedName>
        <fullName evidence="1">PEP motif putative anchor domain protein</fullName>
    </submittedName>
</protein>
<gene>
    <name evidence="1" type="ordered locus">Anacy_1301</name>
</gene>
<dbReference type="Proteomes" id="UP000010474">
    <property type="component" value="Chromosome"/>
</dbReference>
<evidence type="ECO:0000313" key="2">
    <source>
        <dbReference type="Proteomes" id="UP000010474"/>
    </source>
</evidence>
<dbReference type="KEGG" id="acy:Anacy_1301"/>
<sequence>MDSDKIITIGVKFQMFTMRNYKFAMLLGITSTVAFVAPSPVEAATFNFDDLQFLTSKPLDFTYSLDFLGRPSDNLGTSGFFNLDPSAADVGHADISLNATGNGAPYYVTGRQASPEEPFSGAPRTADLTGITGFPTLSSLFIDNTIDFSNLGFGFGQKSDRSFTTTWNLGEDIQGQDWFGTPDSTIEERIYRANSNDVELFLSFGTTTIISFGYSDLFVALDYGPTPALGDDIDVAYTNPIKATKVTGLNLFEDALANAFLQDVAVGGGRVQLVLEDNQVDEDVSFGIGNGFGVFNLRFVGSLRVVTVPESSSTLGLLMLGALGTASYLKKQQKAKKNLI</sequence>
<organism evidence="1 2">
    <name type="scientific">Anabaena cylindrica (strain ATCC 27899 / PCC 7122)</name>
    <dbReference type="NCBI Taxonomy" id="272123"/>
    <lineage>
        <taxon>Bacteria</taxon>
        <taxon>Bacillati</taxon>
        <taxon>Cyanobacteriota</taxon>
        <taxon>Cyanophyceae</taxon>
        <taxon>Nostocales</taxon>
        <taxon>Nostocaceae</taxon>
        <taxon>Anabaena</taxon>
    </lineage>
</organism>
<dbReference type="HOGENOM" id="CLU_851641_0_0_3"/>
<keyword evidence="2" id="KW-1185">Reference proteome</keyword>